<evidence type="ECO:0000256" key="1">
    <source>
        <dbReference type="SAM" id="MobiDB-lite"/>
    </source>
</evidence>
<keyword evidence="3" id="KW-1185">Reference proteome</keyword>
<name>A0ABR0PAG5_GOSAR</name>
<evidence type="ECO:0000313" key="3">
    <source>
        <dbReference type="Proteomes" id="UP001358586"/>
    </source>
</evidence>
<comment type="caution">
    <text evidence="2">The sequence shown here is derived from an EMBL/GenBank/DDBJ whole genome shotgun (WGS) entry which is preliminary data.</text>
</comment>
<feature type="region of interest" description="Disordered" evidence="1">
    <location>
        <begin position="1"/>
        <end position="22"/>
    </location>
</feature>
<accession>A0ABR0PAG5</accession>
<gene>
    <name evidence="2" type="ORF">PVK06_023205</name>
</gene>
<reference evidence="2 3" key="1">
    <citation type="submission" date="2023-03" db="EMBL/GenBank/DDBJ databases">
        <title>WGS of Gossypium arboreum.</title>
        <authorList>
            <person name="Yu D."/>
        </authorList>
    </citation>
    <scope>NUCLEOTIDE SEQUENCE [LARGE SCALE GENOMIC DNA]</scope>
    <source>
        <tissue evidence="2">Leaf</tissue>
    </source>
</reference>
<proteinExistence type="predicted"/>
<dbReference type="EMBL" id="JARKNE010000007">
    <property type="protein sequence ID" value="KAK5818271.1"/>
    <property type="molecule type" value="Genomic_DNA"/>
</dbReference>
<sequence>MSAKILISSNDREDSGEDSNEDHITKKVHFKKTTKDAIENIVVDLSPKVVVSWSGIINEEDLVFVEGDILRSNVNGISTIDFSEHIKKWLVKNMETTIVVKLLG</sequence>
<dbReference type="Proteomes" id="UP001358586">
    <property type="component" value="Chromosome 7"/>
</dbReference>
<protein>
    <submittedName>
        <fullName evidence="2">Uncharacterized protein</fullName>
    </submittedName>
</protein>
<organism evidence="2 3">
    <name type="scientific">Gossypium arboreum</name>
    <name type="common">Tree cotton</name>
    <name type="synonym">Gossypium nanking</name>
    <dbReference type="NCBI Taxonomy" id="29729"/>
    <lineage>
        <taxon>Eukaryota</taxon>
        <taxon>Viridiplantae</taxon>
        <taxon>Streptophyta</taxon>
        <taxon>Embryophyta</taxon>
        <taxon>Tracheophyta</taxon>
        <taxon>Spermatophyta</taxon>
        <taxon>Magnoliopsida</taxon>
        <taxon>eudicotyledons</taxon>
        <taxon>Gunneridae</taxon>
        <taxon>Pentapetalae</taxon>
        <taxon>rosids</taxon>
        <taxon>malvids</taxon>
        <taxon>Malvales</taxon>
        <taxon>Malvaceae</taxon>
        <taxon>Malvoideae</taxon>
        <taxon>Gossypium</taxon>
    </lineage>
</organism>
<evidence type="ECO:0000313" key="2">
    <source>
        <dbReference type="EMBL" id="KAK5818271.1"/>
    </source>
</evidence>